<reference evidence="3 4" key="1">
    <citation type="submission" date="2019-10" db="EMBL/GenBank/DDBJ databases">
        <title>Taxonomy of Antarctic Massilia spp.: description of Massilia rubra sp. nov., Massilia aquatica sp. nov., Massilia mucilaginosa sp. nov., Massilia frigida sp. nov. isolated from streams, lakes and regoliths.</title>
        <authorList>
            <person name="Holochova P."/>
            <person name="Sedlacek I."/>
            <person name="Kralova S."/>
            <person name="Maslanova I."/>
            <person name="Busse H.-J."/>
            <person name="Stankova E."/>
            <person name="Vrbovska V."/>
            <person name="Kovarovic V."/>
            <person name="Bartak M."/>
            <person name="Svec P."/>
            <person name="Pantucek R."/>
        </authorList>
    </citation>
    <scope>NUCLEOTIDE SEQUENCE [LARGE SCALE GENOMIC DNA]</scope>
    <source>
        <strain evidence="3 4">CCM 8695</strain>
    </source>
</reference>
<dbReference type="Gene3D" id="3.40.30.10">
    <property type="entry name" value="Glutaredoxin"/>
    <property type="match status" value="1"/>
</dbReference>
<feature type="chain" id="PRO_5047307861" description="Thioredoxin family protein" evidence="2">
    <location>
        <begin position="22"/>
        <end position="277"/>
    </location>
</feature>
<dbReference type="RefSeq" id="WP_167087453.1">
    <property type="nucleotide sequence ID" value="NZ_WHJG01000012.1"/>
</dbReference>
<evidence type="ECO:0000256" key="2">
    <source>
        <dbReference type="SAM" id="SignalP"/>
    </source>
</evidence>
<keyword evidence="2" id="KW-0732">Signal</keyword>
<protein>
    <recommendedName>
        <fullName evidence="5">Thioredoxin family protein</fullName>
    </recommendedName>
</protein>
<dbReference type="SUPFAM" id="SSF52833">
    <property type="entry name" value="Thioredoxin-like"/>
    <property type="match status" value="1"/>
</dbReference>
<evidence type="ECO:0000256" key="1">
    <source>
        <dbReference type="SAM" id="MobiDB-lite"/>
    </source>
</evidence>
<dbReference type="EMBL" id="WHJG01000012">
    <property type="protein sequence ID" value="NHZ80415.1"/>
    <property type="molecule type" value="Genomic_DNA"/>
</dbReference>
<evidence type="ECO:0000313" key="3">
    <source>
        <dbReference type="EMBL" id="NHZ80415.1"/>
    </source>
</evidence>
<keyword evidence="4" id="KW-1185">Reference proteome</keyword>
<evidence type="ECO:0008006" key="5">
    <source>
        <dbReference type="Google" id="ProtNLM"/>
    </source>
</evidence>
<sequence length="277" mass="30043">MKFLNIAVAVGAALGCTLAYAAKVTELKPAEVDAFLSRPGYVVLQLTSPDRGCKYCIGADQTFDQAAATSTDRNTVFARVQWPVWYKFPKMGARVENGGIPRQIVFKDGKEQRSAGGRPESATALLAHIEKIRSLPPAPGKDVTYEPEAEESAPVPAPAPQAPLTAAQQDALRLYTRKDLLKELVAACGKVAPPKAVAYERALQTWTVAHAGALNEAAMLKLSRTSRDDAREEATLTQREMRDVETWMAKELNITRTKGPGEESCNGLTAYLEAGKR</sequence>
<dbReference type="InterPro" id="IPR036249">
    <property type="entry name" value="Thioredoxin-like_sf"/>
</dbReference>
<gene>
    <name evidence="3" type="ORF">F2P44_14195</name>
</gene>
<feature type="region of interest" description="Disordered" evidence="1">
    <location>
        <begin position="135"/>
        <end position="161"/>
    </location>
</feature>
<accession>A0ABX0N4Y4</accession>
<dbReference type="Proteomes" id="UP000621455">
    <property type="component" value="Unassembled WGS sequence"/>
</dbReference>
<name>A0ABX0N4Y4_9BURK</name>
<comment type="caution">
    <text evidence="3">The sequence shown here is derived from an EMBL/GenBank/DDBJ whole genome shotgun (WGS) entry which is preliminary data.</text>
</comment>
<organism evidence="3 4">
    <name type="scientific">Massilia frigida</name>
    <dbReference type="NCBI Taxonomy" id="2609281"/>
    <lineage>
        <taxon>Bacteria</taxon>
        <taxon>Pseudomonadati</taxon>
        <taxon>Pseudomonadota</taxon>
        <taxon>Betaproteobacteria</taxon>
        <taxon>Burkholderiales</taxon>
        <taxon>Oxalobacteraceae</taxon>
        <taxon>Telluria group</taxon>
        <taxon>Massilia</taxon>
    </lineage>
</organism>
<feature type="signal peptide" evidence="2">
    <location>
        <begin position="1"/>
        <end position="21"/>
    </location>
</feature>
<dbReference type="PROSITE" id="PS51257">
    <property type="entry name" value="PROKAR_LIPOPROTEIN"/>
    <property type="match status" value="1"/>
</dbReference>
<proteinExistence type="predicted"/>
<evidence type="ECO:0000313" key="4">
    <source>
        <dbReference type="Proteomes" id="UP000621455"/>
    </source>
</evidence>